<evidence type="ECO:0000259" key="1">
    <source>
        <dbReference type="PROSITE" id="PS51352"/>
    </source>
</evidence>
<dbReference type="Proteomes" id="UP000050277">
    <property type="component" value="Unassembled WGS sequence"/>
</dbReference>
<dbReference type="Gene3D" id="3.40.30.10">
    <property type="entry name" value="Glutaredoxin"/>
    <property type="match status" value="1"/>
</dbReference>
<name>A0A0P6XDZ1_9CHLR</name>
<feature type="domain" description="Thioredoxin" evidence="1">
    <location>
        <begin position="144"/>
        <end position="294"/>
    </location>
</feature>
<dbReference type="AlphaFoldDB" id="A0A0P6XDZ1"/>
<dbReference type="InterPro" id="IPR013766">
    <property type="entry name" value="Thioredoxin_domain"/>
</dbReference>
<protein>
    <recommendedName>
        <fullName evidence="1">Thioredoxin domain-containing protein</fullName>
    </recommendedName>
</protein>
<dbReference type="InterPro" id="IPR036249">
    <property type="entry name" value="Thioredoxin-like_sf"/>
</dbReference>
<dbReference type="STRING" id="70996.SE18_20925"/>
<dbReference type="PROSITE" id="PS51257">
    <property type="entry name" value="PROKAR_LIPOPROTEIN"/>
    <property type="match status" value="1"/>
</dbReference>
<proteinExistence type="predicted"/>
<accession>A0A0P6XDZ1</accession>
<dbReference type="PATRIC" id="fig|70996.4.peg.2001"/>
<evidence type="ECO:0000313" key="3">
    <source>
        <dbReference type="Proteomes" id="UP000050277"/>
    </source>
</evidence>
<dbReference type="EMBL" id="LGKP01000035">
    <property type="protein sequence ID" value="KPL81166.1"/>
    <property type="molecule type" value="Genomic_DNA"/>
</dbReference>
<gene>
    <name evidence="2" type="ORF">SE18_20925</name>
</gene>
<dbReference type="RefSeq" id="WP_054536416.1">
    <property type="nucleotide sequence ID" value="NZ_LGKP01000035.1"/>
</dbReference>
<reference evidence="2 3" key="1">
    <citation type="submission" date="2015-07" db="EMBL/GenBank/DDBJ databases">
        <title>Whole genome sequence of Herpetosiphon geysericola DSM 7119.</title>
        <authorList>
            <person name="Hemp J."/>
            <person name="Ward L.M."/>
            <person name="Pace L.A."/>
            <person name="Fischer W.W."/>
        </authorList>
    </citation>
    <scope>NUCLEOTIDE SEQUENCE [LARGE SCALE GENOMIC DNA]</scope>
    <source>
        <strain evidence="2 3">DSM 7119</strain>
    </source>
</reference>
<organism evidence="2 3">
    <name type="scientific">Herpetosiphon geysericola</name>
    <dbReference type="NCBI Taxonomy" id="70996"/>
    <lineage>
        <taxon>Bacteria</taxon>
        <taxon>Bacillati</taxon>
        <taxon>Chloroflexota</taxon>
        <taxon>Chloroflexia</taxon>
        <taxon>Herpetosiphonales</taxon>
        <taxon>Herpetosiphonaceae</taxon>
        <taxon>Herpetosiphon</taxon>
    </lineage>
</organism>
<dbReference type="SUPFAM" id="SSF52833">
    <property type="entry name" value="Thioredoxin-like"/>
    <property type="match status" value="1"/>
</dbReference>
<sequence length="297" mass="31631">MQRWWRILYGVIIVGLVGCGAATPTATPVVKSRVQAVLAASNLVVGPNRLPIGLIVDGSPINDPKVQVKLRLYYLDGTDAEKTQVAGEGSAEYFGQGLPAGIYVTYPDFKQAGDWGVEVEATLPGQTPTVSTLRLSVLAQDPTPALGSKAIAVDTPTVKTNPDLSQISSDPKPNPALYQLSIADAIKSGKPTAILFGTPGFCKTATCGPSVTVLGSLQKTYGDKMNFIHVEVYKFPFSESVQANPPLLVPAMSEWRLQSEPWLFLLGKDGTIVNKYEGGITTEELGPMIDTILSQGI</sequence>
<comment type="caution">
    <text evidence="2">The sequence shown here is derived from an EMBL/GenBank/DDBJ whole genome shotgun (WGS) entry which is preliminary data.</text>
</comment>
<evidence type="ECO:0000313" key="2">
    <source>
        <dbReference type="EMBL" id="KPL81166.1"/>
    </source>
</evidence>
<dbReference type="OrthoDB" id="5178197at2"/>
<keyword evidence="3" id="KW-1185">Reference proteome</keyword>
<dbReference type="PROSITE" id="PS51352">
    <property type="entry name" value="THIOREDOXIN_2"/>
    <property type="match status" value="1"/>
</dbReference>